<dbReference type="InterPro" id="IPR051533">
    <property type="entry name" value="WaaL-like"/>
</dbReference>
<dbReference type="KEGG" id="slj:EGC82_14370"/>
<dbReference type="AlphaFoldDB" id="A0A3G8LXL0"/>
<feature type="transmembrane region" description="Helical" evidence="5">
    <location>
        <begin position="107"/>
        <end position="123"/>
    </location>
</feature>
<feature type="transmembrane region" description="Helical" evidence="5">
    <location>
        <begin position="366"/>
        <end position="384"/>
    </location>
</feature>
<feature type="transmembrane region" description="Helical" evidence="5">
    <location>
        <begin position="274"/>
        <end position="295"/>
    </location>
</feature>
<dbReference type="OrthoDB" id="9783389at2"/>
<evidence type="ECO:0000256" key="4">
    <source>
        <dbReference type="ARBA" id="ARBA00023136"/>
    </source>
</evidence>
<dbReference type="InterPro" id="IPR007016">
    <property type="entry name" value="O-antigen_ligase-rel_domated"/>
</dbReference>
<dbReference type="Proteomes" id="UP000278035">
    <property type="component" value="Chromosome"/>
</dbReference>
<evidence type="ECO:0000256" key="2">
    <source>
        <dbReference type="ARBA" id="ARBA00022692"/>
    </source>
</evidence>
<dbReference type="EMBL" id="CP034015">
    <property type="protein sequence ID" value="AZG73835.1"/>
    <property type="molecule type" value="Genomic_DNA"/>
</dbReference>
<sequence length="452" mass="51546">MDKMIAHTRMPFGLFNRFMLLALCALIIWMPIPLGSNRIWALAILEFCIVLLGVMHIGYCIKHNALLLRYRWQKYALIPIGLMLVYLCLQLLNWIPAIGTVDSYQTAQQLLKTFCYCVFILLLSQYCQNSQAMRWLLVAIIVSGCLQAFYGTLLNLLQLDISPIFGYHDGDRARGSFVYQNHFANYLALCLCIAFGWLLSELKTSKKEFDLRTMLIDLLSTLFSRKLILRLAIVIMVIGLILSRSRMGNAGFFTALGVVSLLSMFIYRRPPTLFKPLVVSIFILDLLIVGSIFGVDKLKQRLDDTSFASETRDEVVIDSIPIIQDHLFTGTGGGSFYTVFPQYQPQFYSGFYDHAHNDYIQFAVEYGLVVTGLLGLWVLYCLWLACRTMFLRNNKLYKGVAFGCAMAIVHMLIHCTVDFNLQSPANTLLFLTILTLCWLVRYLPADTHKIAR</sequence>
<dbReference type="GO" id="GO:0016874">
    <property type="term" value="F:ligase activity"/>
    <property type="evidence" value="ECO:0007669"/>
    <property type="project" value="UniProtKB-KW"/>
</dbReference>
<feature type="transmembrane region" description="Helical" evidence="5">
    <location>
        <begin position="250"/>
        <end position="267"/>
    </location>
</feature>
<dbReference type="PANTHER" id="PTHR37422">
    <property type="entry name" value="TEICHURONIC ACID BIOSYNTHESIS PROTEIN TUAE"/>
    <property type="match status" value="1"/>
</dbReference>
<keyword evidence="4 5" id="KW-0472">Membrane</keyword>
<keyword evidence="3 5" id="KW-1133">Transmembrane helix</keyword>
<comment type="subcellular location">
    <subcellularLocation>
        <location evidence="1">Membrane</location>
        <topology evidence="1">Multi-pass membrane protein</topology>
    </subcellularLocation>
</comment>
<dbReference type="GO" id="GO:0016020">
    <property type="term" value="C:membrane"/>
    <property type="evidence" value="ECO:0007669"/>
    <property type="project" value="UniProtKB-SubCell"/>
</dbReference>
<gene>
    <name evidence="7" type="ORF">EGC82_14370</name>
</gene>
<evidence type="ECO:0000256" key="5">
    <source>
        <dbReference type="SAM" id="Phobius"/>
    </source>
</evidence>
<dbReference type="PANTHER" id="PTHR37422:SF13">
    <property type="entry name" value="LIPOPOLYSACCHARIDE BIOSYNTHESIS PROTEIN PA4999-RELATED"/>
    <property type="match status" value="1"/>
</dbReference>
<keyword evidence="2 5" id="KW-0812">Transmembrane</keyword>
<evidence type="ECO:0000259" key="6">
    <source>
        <dbReference type="Pfam" id="PF04932"/>
    </source>
</evidence>
<keyword evidence="7" id="KW-0436">Ligase</keyword>
<evidence type="ECO:0000313" key="8">
    <source>
        <dbReference type="Proteomes" id="UP000278035"/>
    </source>
</evidence>
<feature type="transmembrane region" description="Helical" evidence="5">
    <location>
        <begin position="12"/>
        <end position="32"/>
    </location>
</feature>
<reference evidence="8" key="1">
    <citation type="submission" date="2018-11" db="EMBL/GenBank/DDBJ databases">
        <title>Shewanella sp. M2.</title>
        <authorList>
            <person name="Hwang Y.J."/>
            <person name="Hwang C.Y."/>
        </authorList>
    </citation>
    <scope>NUCLEOTIDE SEQUENCE [LARGE SCALE GENOMIC DNA]</scope>
    <source>
        <strain evidence="8">LMG 19866</strain>
    </source>
</reference>
<proteinExistence type="predicted"/>
<feature type="transmembrane region" description="Helical" evidence="5">
    <location>
        <begin position="177"/>
        <end position="199"/>
    </location>
</feature>
<feature type="domain" description="O-antigen ligase-related" evidence="6">
    <location>
        <begin position="231"/>
        <end position="373"/>
    </location>
</feature>
<feature type="transmembrane region" description="Helical" evidence="5">
    <location>
        <begin position="135"/>
        <end position="157"/>
    </location>
</feature>
<accession>A0A3G8LXL0</accession>
<feature type="transmembrane region" description="Helical" evidence="5">
    <location>
        <begin position="425"/>
        <end position="443"/>
    </location>
</feature>
<keyword evidence="8" id="KW-1185">Reference proteome</keyword>
<feature type="transmembrane region" description="Helical" evidence="5">
    <location>
        <begin position="227"/>
        <end position="244"/>
    </location>
</feature>
<feature type="transmembrane region" description="Helical" evidence="5">
    <location>
        <begin position="38"/>
        <end position="61"/>
    </location>
</feature>
<evidence type="ECO:0000256" key="3">
    <source>
        <dbReference type="ARBA" id="ARBA00022989"/>
    </source>
</evidence>
<feature type="transmembrane region" description="Helical" evidence="5">
    <location>
        <begin position="396"/>
        <end position="413"/>
    </location>
</feature>
<evidence type="ECO:0000256" key="1">
    <source>
        <dbReference type="ARBA" id="ARBA00004141"/>
    </source>
</evidence>
<organism evidence="7 8">
    <name type="scientific">Shewanella livingstonensis</name>
    <dbReference type="NCBI Taxonomy" id="150120"/>
    <lineage>
        <taxon>Bacteria</taxon>
        <taxon>Pseudomonadati</taxon>
        <taxon>Pseudomonadota</taxon>
        <taxon>Gammaproteobacteria</taxon>
        <taxon>Alteromonadales</taxon>
        <taxon>Shewanellaceae</taxon>
        <taxon>Shewanella</taxon>
    </lineage>
</organism>
<protein>
    <submittedName>
        <fullName evidence="7">O-antigen ligase domain-containing protein</fullName>
    </submittedName>
</protein>
<dbReference type="RefSeq" id="WP_124731368.1">
    <property type="nucleotide sequence ID" value="NZ_CBCSKC010000063.1"/>
</dbReference>
<dbReference type="Pfam" id="PF04932">
    <property type="entry name" value="Wzy_C"/>
    <property type="match status" value="1"/>
</dbReference>
<feature type="transmembrane region" description="Helical" evidence="5">
    <location>
        <begin position="73"/>
        <end position="95"/>
    </location>
</feature>
<name>A0A3G8LXL0_9GAMM</name>
<evidence type="ECO:0000313" key="7">
    <source>
        <dbReference type="EMBL" id="AZG73835.1"/>
    </source>
</evidence>